<dbReference type="Gene3D" id="1.20.5.1890">
    <property type="match status" value="1"/>
</dbReference>
<dbReference type="OrthoDB" id="5869299at2759"/>
<dbReference type="InterPro" id="IPR001878">
    <property type="entry name" value="Znf_CCHC"/>
</dbReference>
<dbReference type="SMART" id="SM00343">
    <property type="entry name" value="ZnF_C2HC"/>
    <property type="match status" value="1"/>
</dbReference>
<evidence type="ECO:0000256" key="1">
    <source>
        <dbReference type="PROSITE-ProRule" id="PRU00047"/>
    </source>
</evidence>
<keyword evidence="1" id="KW-0863">Zinc-finger</keyword>
<evidence type="ECO:0000259" key="3">
    <source>
        <dbReference type="PROSITE" id="PS50158"/>
    </source>
</evidence>
<feature type="compositionally biased region" description="Basic and acidic residues" evidence="2">
    <location>
        <begin position="315"/>
        <end position="326"/>
    </location>
</feature>
<accession>A0A016TAR6</accession>
<sequence length="874" mass="96358">MGPVKRSRTQYNEPMAVAATPVSMPDQVTAPLVGALADLDDASTVYGKDAKELRDAATEALVNVWRDARQSTSQLAQQFNQCNSTLLSGLNESFAAVSSLIEALPVVASCSPDGQIPKIQSFSGSGENVAQFSIWLRRLEDIIRMRGVPMSSEQKANFLIGYLDGVAREKIEELSEDDKKSFDAIVSHLRGFFESPQQRHVARQALAACTQEPGETSTIFANRLLNLVRAATAEQDPLTQKERVLEEFVARLRSDIRYFVKPYNPATFEQAVTKAQTVEQLLSEAASERLMNSARVPQAVAVSSMADSPYRNRGGGRDQYARREPKTFSTSRARFQGTSTRRTPQPRDPRPKANSPCYNCGGIGHLARSCSSARRPSQAGGRSNFRDDYTIRNRIPSRSHSSMNPPSRARLLNVSPGEGDLEDARRQIEVLSLTLRENQIALANSNARTSALVKRNDELARTAFANTSPTRRSPSAHLPGVHSLLLCLSDLGDLLPTCLVMPSCSSQPAWLCPRQSKDALSRIPLSYNCSHLIPEVANPPVATTIHLYRPNSRRYDTPATLCKIVEHSVIFSVNLFGARREKHSESTKTVTVEHCRQMKLHHKCEHGDMNSVGDNYKTGNDLSFEWPSAPFGCCSEHQVTVVNCYLVSTVIHARHGAGSPDAAIGDIRHCAYRDGVCTLHDGSVLLWTPAQEEICVYIPVSKMKGHLLGHVWISDSKEFALSWREDSPRVVDCGNPLIISDQGYALTTIRRSPRSSDSIIGVVTSNQLAAQLLAVEDSVQNSVTALFRHASAPLCDRTNMLAFSLHYSVKLDPTYTLRKLLNRPNVAATYLGDGLVQIHNCIRIPPANYRILPFNRTCYTKPRADVVLSSQGQA</sequence>
<evidence type="ECO:0000256" key="2">
    <source>
        <dbReference type="SAM" id="MobiDB-lite"/>
    </source>
</evidence>
<dbReference type="SUPFAM" id="SSF161008">
    <property type="entry name" value="Viral glycoprotein ectodomain-like"/>
    <property type="match status" value="1"/>
</dbReference>
<evidence type="ECO:0000313" key="5">
    <source>
        <dbReference type="Proteomes" id="UP000024635"/>
    </source>
</evidence>
<dbReference type="GO" id="GO:0005737">
    <property type="term" value="C:cytoplasm"/>
    <property type="evidence" value="ECO:0007669"/>
    <property type="project" value="UniProtKB-ARBA"/>
</dbReference>
<keyword evidence="5" id="KW-1185">Reference proteome</keyword>
<dbReference type="SUPFAM" id="SSF57756">
    <property type="entry name" value="Retrovirus zinc finger-like domains"/>
    <property type="match status" value="1"/>
</dbReference>
<dbReference type="Pfam" id="PF00098">
    <property type="entry name" value="zf-CCHC"/>
    <property type="match status" value="1"/>
</dbReference>
<feature type="compositionally biased region" description="Polar residues" evidence="2">
    <location>
        <begin position="327"/>
        <end position="337"/>
    </location>
</feature>
<dbReference type="EMBL" id="JARK01001456">
    <property type="protein sequence ID" value="EYB99775.1"/>
    <property type="molecule type" value="Genomic_DNA"/>
</dbReference>
<dbReference type="AlphaFoldDB" id="A0A016TAR6"/>
<dbReference type="InterPro" id="IPR036875">
    <property type="entry name" value="Znf_CCHC_sf"/>
</dbReference>
<feature type="region of interest" description="Disordered" evidence="2">
    <location>
        <begin position="368"/>
        <end position="418"/>
    </location>
</feature>
<keyword evidence="1" id="KW-0862">Zinc</keyword>
<dbReference type="GO" id="GO:0008270">
    <property type="term" value="F:zinc ion binding"/>
    <property type="evidence" value="ECO:0007669"/>
    <property type="project" value="UniProtKB-KW"/>
</dbReference>
<proteinExistence type="predicted"/>
<keyword evidence="1" id="KW-0479">Metal-binding</keyword>
<name>A0A016TAR6_9BILA</name>
<dbReference type="GO" id="GO:0019899">
    <property type="term" value="F:enzyme binding"/>
    <property type="evidence" value="ECO:0007669"/>
    <property type="project" value="UniProtKB-ARBA"/>
</dbReference>
<dbReference type="Gene3D" id="4.10.60.10">
    <property type="entry name" value="Zinc finger, CCHC-type"/>
    <property type="match status" value="1"/>
</dbReference>
<dbReference type="PANTHER" id="PTHR31524:SF2">
    <property type="entry name" value="PROTEIN CBG10426"/>
    <property type="match status" value="1"/>
</dbReference>
<dbReference type="GO" id="GO:0003676">
    <property type="term" value="F:nucleic acid binding"/>
    <property type="evidence" value="ECO:0007669"/>
    <property type="project" value="InterPro"/>
</dbReference>
<organism evidence="4 5">
    <name type="scientific">Ancylostoma ceylanicum</name>
    <dbReference type="NCBI Taxonomy" id="53326"/>
    <lineage>
        <taxon>Eukaryota</taxon>
        <taxon>Metazoa</taxon>
        <taxon>Ecdysozoa</taxon>
        <taxon>Nematoda</taxon>
        <taxon>Chromadorea</taxon>
        <taxon>Rhabditida</taxon>
        <taxon>Rhabditina</taxon>
        <taxon>Rhabditomorpha</taxon>
        <taxon>Strongyloidea</taxon>
        <taxon>Ancylostomatidae</taxon>
        <taxon>Ancylostomatinae</taxon>
        <taxon>Ancylostoma</taxon>
    </lineage>
</organism>
<dbReference type="Proteomes" id="UP000024635">
    <property type="component" value="Unassembled WGS sequence"/>
</dbReference>
<feature type="region of interest" description="Disordered" evidence="2">
    <location>
        <begin position="306"/>
        <end position="356"/>
    </location>
</feature>
<comment type="caution">
    <text evidence="4">The sequence shown here is derived from an EMBL/GenBank/DDBJ whole genome shotgun (WGS) entry which is preliminary data.</text>
</comment>
<protein>
    <recommendedName>
        <fullName evidence="3">CCHC-type domain-containing protein</fullName>
    </recommendedName>
</protein>
<gene>
    <name evidence="4" type="primary">Acey_s0120.g931</name>
    <name evidence="4" type="ORF">Y032_0120g931</name>
</gene>
<reference evidence="5" key="1">
    <citation type="journal article" date="2015" name="Nat. Genet.">
        <title>The genome and transcriptome of the zoonotic hookworm Ancylostoma ceylanicum identify infection-specific gene families.</title>
        <authorList>
            <person name="Schwarz E.M."/>
            <person name="Hu Y."/>
            <person name="Antoshechkin I."/>
            <person name="Miller M.M."/>
            <person name="Sternberg P.W."/>
            <person name="Aroian R.V."/>
        </authorList>
    </citation>
    <scope>NUCLEOTIDE SEQUENCE</scope>
    <source>
        <strain evidence="5">HY135</strain>
    </source>
</reference>
<dbReference type="STRING" id="53326.A0A016TAR6"/>
<evidence type="ECO:0000313" key="4">
    <source>
        <dbReference type="EMBL" id="EYB99775.1"/>
    </source>
</evidence>
<dbReference type="PANTHER" id="PTHR31524">
    <property type="match status" value="1"/>
</dbReference>
<feature type="domain" description="CCHC-type" evidence="3">
    <location>
        <begin position="357"/>
        <end position="370"/>
    </location>
</feature>
<dbReference type="PROSITE" id="PS50158">
    <property type="entry name" value="ZF_CCHC"/>
    <property type="match status" value="1"/>
</dbReference>
<feature type="compositionally biased region" description="Polar residues" evidence="2">
    <location>
        <begin position="396"/>
        <end position="405"/>
    </location>
</feature>